<dbReference type="EMBL" id="GL732537">
    <property type="protein sequence ID" value="EFX83340.1"/>
    <property type="molecule type" value="Genomic_DNA"/>
</dbReference>
<feature type="chain" id="PRO_5003240783" description="Peptidase S8 pro-domain domain-containing protein" evidence="1">
    <location>
        <begin position="22"/>
        <end position="133"/>
    </location>
</feature>
<protein>
    <recommendedName>
        <fullName evidence="4">Peptidase S8 pro-domain domain-containing protein</fullName>
    </recommendedName>
</protein>
<dbReference type="AlphaFoldDB" id="E9GAY3"/>
<evidence type="ECO:0000313" key="2">
    <source>
        <dbReference type="EMBL" id="EFX83340.1"/>
    </source>
</evidence>
<dbReference type="Proteomes" id="UP000000305">
    <property type="component" value="Unassembled WGS sequence"/>
</dbReference>
<evidence type="ECO:0000313" key="3">
    <source>
        <dbReference type="Proteomes" id="UP000000305"/>
    </source>
</evidence>
<evidence type="ECO:0000256" key="1">
    <source>
        <dbReference type="SAM" id="SignalP"/>
    </source>
</evidence>
<gene>
    <name evidence="2" type="ORF">DAPPUDRAFT_301872</name>
</gene>
<name>E9GAY3_DAPPU</name>
<feature type="signal peptide" evidence="1">
    <location>
        <begin position="1"/>
        <end position="21"/>
    </location>
</feature>
<dbReference type="KEGG" id="dpx:DAPPUDRAFT_301872"/>
<reference evidence="2 3" key="1">
    <citation type="journal article" date="2011" name="Science">
        <title>The ecoresponsive genome of Daphnia pulex.</title>
        <authorList>
            <person name="Colbourne J.K."/>
            <person name="Pfrender M.E."/>
            <person name="Gilbert D."/>
            <person name="Thomas W.K."/>
            <person name="Tucker A."/>
            <person name="Oakley T.H."/>
            <person name="Tokishita S."/>
            <person name="Aerts A."/>
            <person name="Arnold G.J."/>
            <person name="Basu M.K."/>
            <person name="Bauer D.J."/>
            <person name="Caceres C.E."/>
            <person name="Carmel L."/>
            <person name="Casola C."/>
            <person name="Choi J.H."/>
            <person name="Detter J.C."/>
            <person name="Dong Q."/>
            <person name="Dusheyko S."/>
            <person name="Eads B.D."/>
            <person name="Frohlich T."/>
            <person name="Geiler-Samerotte K.A."/>
            <person name="Gerlach D."/>
            <person name="Hatcher P."/>
            <person name="Jogdeo S."/>
            <person name="Krijgsveld J."/>
            <person name="Kriventseva E.V."/>
            <person name="Kultz D."/>
            <person name="Laforsch C."/>
            <person name="Lindquist E."/>
            <person name="Lopez J."/>
            <person name="Manak J.R."/>
            <person name="Muller J."/>
            <person name="Pangilinan J."/>
            <person name="Patwardhan R.P."/>
            <person name="Pitluck S."/>
            <person name="Pritham E.J."/>
            <person name="Rechtsteiner A."/>
            <person name="Rho M."/>
            <person name="Rogozin I.B."/>
            <person name="Sakarya O."/>
            <person name="Salamov A."/>
            <person name="Schaack S."/>
            <person name="Shapiro H."/>
            <person name="Shiga Y."/>
            <person name="Skalitzky C."/>
            <person name="Smith Z."/>
            <person name="Souvorov A."/>
            <person name="Sung W."/>
            <person name="Tang Z."/>
            <person name="Tsuchiya D."/>
            <person name="Tu H."/>
            <person name="Vos H."/>
            <person name="Wang M."/>
            <person name="Wolf Y.I."/>
            <person name="Yamagata H."/>
            <person name="Yamada T."/>
            <person name="Ye Y."/>
            <person name="Shaw J.R."/>
            <person name="Andrews J."/>
            <person name="Crease T.J."/>
            <person name="Tang H."/>
            <person name="Lucas S.M."/>
            <person name="Robertson H.M."/>
            <person name="Bork P."/>
            <person name="Koonin E.V."/>
            <person name="Zdobnov E.M."/>
            <person name="Grigoriev I.V."/>
            <person name="Lynch M."/>
            <person name="Boore J.L."/>
        </authorList>
    </citation>
    <scope>NUCLEOTIDE SEQUENCE [LARGE SCALE GENOMIC DNA]</scope>
</reference>
<keyword evidence="3" id="KW-1185">Reference proteome</keyword>
<dbReference type="InParanoid" id="E9GAY3"/>
<dbReference type="PhylomeDB" id="E9GAY3"/>
<organism evidence="2 3">
    <name type="scientific">Daphnia pulex</name>
    <name type="common">Water flea</name>
    <dbReference type="NCBI Taxonomy" id="6669"/>
    <lineage>
        <taxon>Eukaryota</taxon>
        <taxon>Metazoa</taxon>
        <taxon>Ecdysozoa</taxon>
        <taxon>Arthropoda</taxon>
        <taxon>Crustacea</taxon>
        <taxon>Branchiopoda</taxon>
        <taxon>Diplostraca</taxon>
        <taxon>Cladocera</taxon>
        <taxon>Anomopoda</taxon>
        <taxon>Daphniidae</taxon>
        <taxon>Daphnia</taxon>
    </lineage>
</organism>
<evidence type="ECO:0008006" key="4">
    <source>
        <dbReference type="Google" id="ProtNLM"/>
    </source>
</evidence>
<dbReference type="OrthoDB" id="6357385at2759"/>
<accession>E9GAY3</accession>
<dbReference type="HOGENOM" id="CLU_1908780_0_0_1"/>
<proteinExistence type="predicted"/>
<sequence>MKKFQIFTALLFCSVLHSSYLFPLPGPSPQGMWSDVNSQCHTEEDAFMIAKDVTQEEIEEFHRSNGFVPADLTENLDTDGQDRSFGKNGESLKFWNWPAFHSFRHWIEERRTTTIKPIPVYIVNNPDDSYSFN</sequence>
<keyword evidence="1" id="KW-0732">Signal</keyword>